<dbReference type="EMBL" id="AJIL01004795">
    <property type="protein sequence ID" value="KNE87594.1"/>
    <property type="molecule type" value="Genomic_DNA"/>
</dbReference>
<accession>A0A0L0ULI0</accession>
<keyword evidence="2" id="KW-1185">Reference proteome</keyword>
<proteinExistence type="predicted"/>
<feature type="non-terminal residue" evidence="1">
    <location>
        <position position="160"/>
    </location>
</feature>
<dbReference type="InterPro" id="IPR027417">
    <property type="entry name" value="P-loop_NTPase"/>
</dbReference>
<sequence>MDFFCNTGYEAAPALGSRGAFTTMAASSIAINMDEPKNPITRLEWQTTGITLNKKLMAMQDGPLARAIDLQAVKKYGVPAKPLQTTAVLNLARRRNVFLLAGTGFGKSRIPEMYFKLMPKKQAPVVLTLNPLDALGNNQVLEKKNAGFTAINLTKLTCNA</sequence>
<protein>
    <recommendedName>
        <fullName evidence="3">DEAD/DEAH box helicase domain-containing protein</fullName>
    </recommendedName>
</protein>
<gene>
    <name evidence="1" type="ORF">PSTG_19020</name>
</gene>
<dbReference type="STRING" id="1165861.A0A0L0ULI0"/>
<dbReference type="SUPFAM" id="SSF52540">
    <property type="entry name" value="P-loop containing nucleoside triphosphate hydrolases"/>
    <property type="match status" value="1"/>
</dbReference>
<reference evidence="2" key="1">
    <citation type="submission" date="2014-03" db="EMBL/GenBank/DDBJ databases">
        <title>The Genome Sequence of Puccinia striiformis f. sp. tritici PST-78.</title>
        <authorList>
            <consortium name="The Broad Institute Genome Sequencing Platform"/>
            <person name="Cuomo C."/>
            <person name="Hulbert S."/>
            <person name="Chen X."/>
            <person name="Walker B."/>
            <person name="Young S.K."/>
            <person name="Zeng Q."/>
            <person name="Gargeya S."/>
            <person name="Fitzgerald M."/>
            <person name="Haas B."/>
            <person name="Abouelleil A."/>
            <person name="Alvarado L."/>
            <person name="Arachchi H.M."/>
            <person name="Berlin A.M."/>
            <person name="Chapman S.B."/>
            <person name="Goldberg J."/>
            <person name="Griggs A."/>
            <person name="Gujja S."/>
            <person name="Hansen M."/>
            <person name="Howarth C."/>
            <person name="Imamovic A."/>
            <person name="Larimer J."/>
            <person name="McCowan C."/>
            <person name="Montmayeur A."/>
            <person name="Murphy C."/>
            <person name="Neiman D."/>
            <person name="Pearson M."/>
            <person name="Priest M."/>
            <person name="Roberts A."/>
            <person name="Saif S."/>
            <person name="Shea T."/>
            <person name="Sisk P."/>
            <person name="Sykes S."/>
            <person name="Wortman J."/>
            <person name="Nusbaum C."/>
            <person name="Birren B."/>
        </authorList>
    </citation>
    <scope>NUCLEOTIDE SEQUENCE [LARGE SCALE GENOMIC DNA]</scope>
    <source>
        <strain evidence="2">race PST-78</strain>
    </source>
</reference>
<evidence type="ECO:0000313" key="2">
    <source>
        <dbReference type="Proteomes" id="UP000054564"/>
    </source>
</evidence>
<evidence type="ECO:0008006" key="3">
    <source>
        <dbReference type="Google" id="ProtNLM"/>
    </source>
</evidence>
<evidence type="ECO:0000313" key="1">
    <source>
        <dbReference type="EMBL" id="KNE87594.1"/>
    </source>
</evidence>
<name>A0A0L0ULI0_9BASI</name>
<dbReference type="Proteomes" id="UP000054564">
    <property type="component" value="Unassembled WGS sequence"/>
</dbReference>
<dbReference type="AlphaFoldDB" id="A0A0L0ULI0"/>
<organism evidence="1 2">
    <name type="scientific">Puccinia striiformis f. sp. tritici PST-78</name>
    <dbReference type="NCBI Taxonomy" id="1165861"/>
    <lineage>
        <taxon>Eukaryota</taxon>
        <taxon>Fungi</taxon>
        <taxon>Dikarya</taxon>
        <taxon>Basidiomycota</taxon>
        <taxon>Pucciniomycotina</taxon>
        <taxon>Pucciniomycetes</taxon>
        <taxon>Pucciniales</taxon>
        <taxon>Pucciniaceae</taxon>
        <taxon>Puccinia</taxon>
    </lineage>
</organism>
<comment type="caution">
    <text evidence="1">The sequence shown here is derived from an EMBL/GenBank/DDBJ whole genome shotgun (WGS) entry which is preliminary data.</text>
</comment>
<dbReference type="Gene3D" id="3.40.50.300">
    <property type="entry name" value="P-loop containing nucleotide triphosphate hydrolases"/>
    <property type="match status" value="1"/>
</dbReference>